<evidence type="ECO:0000259" key="1">
    <source>
        <dbReference type="Pfam" id="PF13530"/>
    </source>
</evidence>
<dbReference type="EC" id="2.3.1.-" evidence="3"/>
<dbReference type="InterPro" id="IPR051554">
    <property type="entry name" value="Acetyltransferase_Eis"/>
</dbReference>
<dbReference type="Pfam" id="PF13530">
    <property type="entry name" value="SCP2_2"/>
    <property type="match status" value="1"/>
</dbReference>
<dbReference type="SUPFAM" id="SSF55718">
    <property type="entry name" value="SCP-like"/>
    <property type="match status" value="1"/>
</dbReference>
<sequence length="429" mass="46216">MNFVDARNCPADPASRESLEARGLDYRVSTAGERADYLRAVSRGFLEKEPSASSLATPEGHPERRSIGVFDPSAVQPYPIATVESWVTPLTVPGGELSMWAISNVTVAATHRRRGVARAMLEGELRAAKTAGVPIAGLTVTEATIYGRYGFAPAAPNATVKIDSKLVGWQAPEPAARILYVDREQLATDLGELHERTRGERIGDIAGWEHRWQQHAGLDTAAEHPEKIRGVRAVDASGATVGSMAFRLVEGADYRQHTLRVQHLVAATPDARAALWKFAIDHDLVAVVEASEQPIDDPLLWQVHDANRIEQTVSEHGWLRILDVPAALAARRLEGGFGVRLRVTDPLGLADGAWTVAQLGADGVQIEPLADGAEADITLDVGALSAAYLGAVRLETLQAAGRVMGSADRIRAFSDALRARTQPHLSIVY</sequence>
<protein>
    <submittedName>
        <fullName evidence="3">GNAT family N-acetyltransferase</fullName>
        <ecNumber evidence="3">2.3.1.-</ecNumber>
    </submittedName>
</protein>
<dbReference type="InterPro" id="IPR016181">
    <property type="entry name" value="Acyl_CoA_acyltransferase"/>
</dbReference>
<dbReference type="Pfam" id="PF17668">
    <property type="entry name" value="Acetyltransf_17"/>
    <property type="match status" value="1"/>
</dbReference>
<dbReference type="Pfam" id="PF13527">
    <property type="entry name" value="Acetyltransf_9"/>
    <property type="match status" value="1"/>
</dbReference>
<reference evidence="3" key="1">
    <citation type="journal article" date="2021" name="PeerJ">
        <title>Extensive microbial diversity within the chicken gut microbiome revealed by metagenomics and culture.</title>
        <authorList>
            <person name="Gilroy R."/>
            <person name="Ravi A."/>
            <person name="Getino M."/>
            <person name="Pursley I."/>
            <person name="Horton D.L."/>
            <person name="Alikhan N.F."/>
            <person name="Baker D."/>
            <person name="Gharbi K."/>
            <person name="Hall N."/>
            <person name="Watson M."/>
            <person name="Adriaenssens E.M."/>
            <person name="Foster-Nyarko E."/>
            <person name="Jarju S."/>
            <person name="Secka A."/>
            <person name="Antonio M."/>
            <person name="Oren A."/>
            <person name="Chaudhuri R.R."/>
            <person name="La Ragione R."/>
            <person name="Hildebrand F."/>
            <person name="Pallen M.J."/>
        </authorList>
    </citation>
    <scope>NUCLEOTIDE SEQUENCE</scope>
    <source>
        <strain evidence="3">ChiHjej8B7-3636</strain>
    </source>
</reference>
<evidence type="ECO:0000313" key="3">
    <source>
        <dbReference type="EMBL" id="HJA05382.1"/>
    </source>
</evidence>
<keyword evidence="3" id="KW-0808">Transferase</keyword>
<accession>A0A9D2H7L1</accession>
<evidence type="ECO:0000313" key="4">
    <source>
        <dbReference type="Proteomes" id="UP000824220"/>
    </source>
</evidence>
<keyword evidence="3" id="KW-0012">Acyltransferase</keyword>
<dbReference type="AlphaFoldDB" id="A0A9D2H7L1"/>
<proteinExistence type="predicted"/>
<dbReference type="PANTHER" id="PTHR37817:SF1">
    <property type="entry name" value="N-ACETYLTRANSFERASE EIS"/>
    <property type="match status" value="1"/>
</dbReference>
<comment type="caution">
    <text evidence="3">The sequence shown here is derived from an EMBL/GenBank/DDBJ whole genome shotgun (WGS) entry which is preliminary data.</text>
</comment>
<organism evidence="3 4">
    <name type="scientific">Candidatus Microbacterium stercoravium</name>
    <dbReference type="NCBI Taxonomy" id="2838697"/>
    <lineage>
        <taxon>Bacteria</taxon>
        <taxon>Bacillati</taxon>
        <taxon>Actinomycetota</taxon>
        <taxon>Actinomycetes</taxon>
        <taxon>Micrococcales</taxon>
        <taxon>Microbacteriaceae</taxon>
        <taxon>Microbacterium</taxon>
    </lineage>
</organism>
<feature type="domain" description="Eis-like acetyltransferase" evidence="2">
    <location>
        <begin position="209"/>
        <end position="321"/>
    </location>
</feature>
<dbReference type="Gene3D" id="3.40.630.30">
    <property type="match status" value="2"/>
</dbReference>
<reference evidence="3" key="2">
    <citation type="submission" date="2021-04" db="EMBL/GenBank/DDBJ databases">
        <authorList>
            <person name="Gilroy R."/>
        </authorList>
    </citation>
    <scope>NUCLEOTIDE SEQUENCE</scope>
    <source>
        <strain evidence="3">ChiHjej8B7-3636</strain>
    </source>
</reference>
<dbReference type="Proteomes" id="UP000824220">
    <property type="component" value="Unassembled WGS sequence"/>
</dbReference>
<dbReference type="GO" id="GO:0030649">
    <property type="term" value="P:aminoglycoside antibiotic catabolic process"/>
    <property type="evidence" value="ECO:0007669"/>
    <property type="project" value="TreeGrafter"/>
</dbReference>
<feature type="domain" description="Enhanced intracellular survival protein" evidence="1">
    <location>
        <begin position="324"/>
        <end position="425"/>
    </location>
</feature>
<dbReference type="InterPro" id="IPR041380">
    <property type="entry name" value="Acetyltransf_17"/>
</dbReference>
<evidence type="ECO:0000259" key="2">
    <source>
        <dbReference type="Pfam" id="PF17668"/>
    </source>
</evidence>
<dbReference type="PANTHER" id="PTHR37817">
    <property type="entry name" value="N-ACETYLTRANSFERASE EIS"/>
    <property type="match status" value="1"/>
</dbReference>
<dbReference type="InterPro" id="IPR025559">
    <property type="entry name" value="Eis_dom"/>
</dbReference>
<gene>
    <name evidence="3" type="ORF">H9800_11045</name>
</gene>
<dbReference type="Gene3D" id="3.30.1050.10">
    <property type="entry name" value="SCP2 sterol-binding domain"/>
    <property type="match status" value="1"/>
</dbReference>
<dbReference type="SUPFAM" id="SSF55729">
    <property type="entry name" value="Acyl-CoA N-acyltransferases (Nat)"/>
    <property type="match status" value="1"/>
</dbReference>
<dbReference type="EMBL" id="DXAM01000150">
    <property type="protein sequence ID" value="HJA05382.1"/>
    <property type="molecule type" value="Genomic_DNA"/>
</dbReference>
<name>A0A9D2H7L1_9MICO</name>
<dbReference type="GO" id="GO:0034069">
    <property type="term" value="F:aminoglycoside N-acetyltransferase activity"/>
    <property type="evidence" value="ECO:0007669"/>
    <property type="project" value="TreeGrafter"/>
</dbReference>
<dbReference type="InterPro" id="IPR036527">
    <property type="entry name" value="SCP2_sterol-bd_dom_sf"/>
</dbReference>